<accession>A0A151ABN9</accession>
<reference evidence="3 4" key="1">
    <citation type="submission" date="2016-02" db="EMBL/GenBank/DDBJ databases">
        <title>Genome sequence of Halalkalicoccus paucihalophilus DSM 24557.</title>
        <authorList>
            <person name="Poehlein A."/>
            <person name="Daniel R."/>
        </authorList>
    </citation>
    <scope>NUCLEOTIDE SEQUENCE [LARGE SCALE GENOMIC DNA]</scope>
    <source>
        <strain evidence="3 4">DSM 24557</strain>
    </source>
</reference>
<organism evidence="3 4">
    <name type="scientific">Halalkalicoccus paucihalophilus</name>
    <dbReference type="NCBI Taxonomy" id="1008153"/>
    <lineage>
        <taxon>Archaea</taxon>
        <taxon>Methanobacteriati</taxon>
        <taxon>Methanobacteriota</taxon>
        <taxon>Stenosarchaea group</taxon>
        <taxon>Halobacteria</taxon>
        <taxon>Halobacteriales</taxon>
        <taxon>Halococcaceae</taxon>
        <taxon>Halalkalicoccus</taxon>
    </lineage>
</organism>
<dbReference type="PATRIC" id="fig|1008153.3.peg.2735"/>
<evidence type="ECO:0000256" key="2">
    <source>
        <dbReference type="SAM" id="Phobius"/>
    </source>
</evidence>
<dbReference type="EMBL" id="LTAZ01000007">
    <property type="protein sequence ID" value="KYH25098.1"/>
    <property type="molecule type" value="Genomic_DNA"/>
</dbReference>
<protein>
    <submittedName>
        <fullName evidence="3">Uncharacterized protein</fullName>
    </submittedName>
</protein>
<feature type="transmembrane region" description="Helical" evidence="2">
    <location>
        <begin position="55"/>
        <end position="78"/>
    </location>
</feature>
<feature type="compositionally biased region" description="Acidic residues" evidence="1">
    <location>
        <begin position="43"/>
        <end position="52"/>
    </location>
</feature>
<evidence type="ECO:0000313" key="4">
    <source>
        <dbReference type="Proteomes" id="UP000075321"/>
    </source>
</evidence>
<dbReference type="Pfam" id="PF23930">
    <property type="entry name" value="DUF7268"/>
    <property type="match status" value="1"/>
</dbReference>
<feature type="region of interest" description="Disordered" evidence="1">
    <location>
        <begin position="25"/>
        <end position="52"/>
    </location>
</feature>
<dbReference type="Proteomes" id="UP000075321">
    <property type="component" value="Unassembled WGS sequence"/>
</dbReference>
<dbReference type="PROSITE" id="PS51257">
    <property type="entry name" value="PROKAR_LIPOPROTEIN"/>
    <property type="match status" value="1"/>
</dbReference>
<name>A0A151ABN9_9EURY</name>
<keyword evidence="4" id="KW-1185">Reference proteome</keyword>
<sequence length="124" mass="12510">MKLTSVLIVTSASLTGCLGQLCSDDSSNGSTGSGRPSDNETAGTEDGEDDPEPELAFSLAALVFGFGLTVWAGTLLLGESLAGMHAMLDRDWSAADTRRAMAILTVVGAAGMVSASVTTILLGG</sequence>
<keyword evidence="2" id="KW-0472">Membrane</keyword>
<comment type="caution">
    <text evidence="3">The sequence shown here is derived from an EMBL/GenBank/DDBJ whole genome shotgun (WGS) entry which is preliminary data.</text>
</comment>
<evidence type="ECO:0000256" key="1">
    <source>
        <dbReference type="SAM" id="MobiDB-lite"/>
    </source>
</evidence>
<gene>
    <name evidence="3" type="ORF">HAPAU_26810</name>
</gene>
<dbReference type="AlphaFoldDB" id="A0A151ABN9"/>
<feature type="compositionally biased region" description="Low complexity" evidence="1">
    <location>
        <begin position="25"/>
        <end position="42"/>
    </location>
</feature>
<keyword evidence="2" id="KW-1133">Transmembrane helix</keyword>
<keyword evidence="2" id="KW-0812">Transmembrane</keyword>
<proteinExistence type="predicted"/>
<evidence type="ECO:0000313" key="3">
    <source>
        <dbReference type="EMBL" id="KYH25098.1"/>
    </source>
</evidence>
<dbReference type="InterPro" id="IPR055692">
    <property type="entry name" value="DUF7268"/>
</dbReference>
<feature type="transmembrane region" description="Helical" evidence="2">
    <location>
        <begin position="99"/>
        <end position="122"/>
    </location>
</feature>